<dbReference type="SUPFAM" id="SSF48371">
    <property type="entry name" value="ARM repeat"/>
    <property type="match status" value="1"/>
</dbReference>
<dbReference type="InterPro" id="IPR016024">
    <property type="entry name" value="ARM-type_fold"/>
</dbReference>
<dbReference type="AlphaFoldDB" id="A0A835JV72"/>
<dbReference type="InterPro" id="IPR026825">
    <property type="entry name" value="Vac14"/>
</dbReference>
<feature type="region of interest" description="Disordered" evidence="6">
    <location>
        <begin position="696"/>
        <end position="715"/>
    </location>
</feature>
<feature type="compositionally biased region" description="Polar residues" evidence="6">
    <location>
        <begin position="764"/>
        <end position="776"/>
    </location>
</feature>
<evidence type="ECO:0000256" key="1">
    <source>
        <dbReference type="ARBA" id="ARBA00004308"/>
    </source>
</evidence>
<dbReference type="Gene3D" id="1.25.10.10">
    <property type="entry name" value="Leucine-rich Repeat Variant"/>
    <property type="match status" value="2"/>
</dbReference>
<evidence type="ECO:0000313" key="9">
    <source>
        <dbReference type="Proteomes" id="UP000657918"/>
    </source>
</evidence>
<feature type="compositionally biased region" description="Polar residues" evidence="6">
    <location>
        <begin position="742"/>
        <end position="755"/>
    </location>
</feature>
<evidence type="ECO:0000313" key="8">
    <source>
        <dbReference type="EMBL" id="KAF9673780.1"/>
    </source>
</evidence>
<protein>
    <recommendedName>
        <fullName evidence="7">Vacuolar protein 14 C-terminal Fig4-binding domain-containing protein</fullName>
    </recommendedName>
</protein>
<comment type="subcellular location">
    <subcellularLocation>
        <location evidence="1">Endomembrane system</location>
    </subcellularLocation>
</comment>
<dbReference type="FunFam" id="1.25.10.10:FF:000411">
    <property type="entry name" value="protein VAC14 homolog"/>
    <property type="match status" value="1"/>
</dbReference>
<sequence>MADAVIPTAVLRNLSDKLYEKRKNAALEIEGIVKSLAAAGDHEKISAVINLLTMEFTTSPQAHHRKGGLIGLAAATVGLTTEAAQHLDRTFASAVPLQILRETEMDLQRLQIKLGLLKSIMRHFIFSTLSLFSFLFWLCNICYCLNVPCQKIVPPVLESFADQDSRVRYYACEALYNIAKVVRGDFIIFFNKIFDALCKLSADSDGNVQSAAHLLDRLVKDIVTESDQFSIEEFIPLLRERMNVLNPYVRQFLVGWITVLDSVPDIDMLGFLPDFLDGLFNMLSDSSHEIRQQADSALSEFLQEIKNSPSVDYGRMAEILVQRAASPDEFTRLTAITWINEFVKLGGDQLVPYYADILGAILPCISDKEEKIRVVARETNEELRAIKADPAEGFNVRAILSIAKRQLSSEWEATRIEALHWTSTLLNRHRTEVLSFLDKIFDTLLKALSDPSDEVVLLVLEVHACIAKDLQHFRQLVVFLVHNFRTDHSLLEKRGALIIQRLCVLLDAERVYRELSTILEGEADLDFASIIVQALNLILLKSSELAELRNLLKQSLVNSAGKDLFVSLYASWCHSPVAIIGLCLLAQTYQHASTVIQSLAEEDINVKFLVQLDKLIRLLETPIFAYLRLQLLDPGRYTWLLKALNGLLMLLPQQSAAFKILRTRLKTVPSYSFSGNQVRRGSSGNSYSQILHHIPSGSQISEDGDVNQDVGTSNLHNGINLTTKLRQFEQMQQQHRLHAKAQAQSRKISTSSSKAVQRPEEAQRQPSLDNSGAISRSSRKGLGQLHL</sequence>
<dbReference type="InterPro" id="IPR021841">
    <property type="entry name" value="VAC14_Fig4p-bd"/>
</dbReference>
<keyword evidence="9" id="KW-1185">Reference proteome</keyword>
<feature type="domain" description="Vacuolar protein 14 C-terminal Fig4-binding" evidence="7">
    <location>
        <begin position="489"/>
        <end position="668"/>
    </location>
</feature>
<name>A0A835JV72_9ROSI</name>
<reference evidence="8 9" key="1">
    <citation type="submission" date="2020-10" db="EMBL/GenBank/DDBJ databases">
        <title>Plant Genome Project.</title>
        <authorList>
            <person name="Zhang R.-G."/>
        </authorList>
    </citation>
    <scope>NUCLEOTIDE SEQUENCE [LARGE SCALE GENOMIC DNA]</scope>
    <source>
        <strain evidence="8">FAFU-HL-1</strain>
        <tissue evidence="8">Leaf</tissue>
    </source>
</reference>
<dbReference type="Pfam" id="PF11916">
    <property type="entry name" value="Vac14_Fig4_bd"/>
    <property type="match status" value="1"/>
</dbReference>
<organism evidence="8 9">
    <name type="scientific">Salix dunnii</name>
    <dbReference type="NCBI Taxonomy" id="1413687"/>
    <lineage>
        <taxon>Eukaryota</taxon>
        <taxon>Viridiplantae</taxon>
        <taxon>Streptophyta</taxon>
        <taxon>Embryophyta</taxon>
        <taxon>Tracheophyta</taxon>
        <taxon>Spermatophyta</taxon>
        <taxon>Magnoliopsida</taxon>
        <taxon>eudicotyledons</taxon>
        <taxon>Gunneridae</taxon>
        <taxon>Pentapetalae</taxon>
        <taxon>rosids</taxon>
        <taxon>fabids</taxon>
        <taxon>Malpighiales</taxon>
        <taxon>Salicaceae</taxon>
        <taxon>Saliceae</taxon>
        <taxon>Salix</taxon>
    </lineage>
</organism>
<dbReference type="EMBL" id="JADGMS010000010">
    <property type="protein sequence ID" value="KAF9673780.1"/>
    <property type="molecule type" value="Genomic_DNA"/>
</dbReference>
<dbReference type="PANTHER" id="PTHR16023:SF0">
    <property type="entry name" value="PROTEIN VAC14 HOMOLOG"/>
    <property type="match status" value="1"/>
</dbReference>
<dbReference type="Proteomes" id="UP000657918">
    <property type="component" value="Unassembled WGS sequence"/>
</dbReference>
<dbReference type="GO" id="GO:0010008">
    <property type="term" value="C:endosome membrane"/>
    <property type="evidence" value="ECO:0007669"/>
    <property type="project" value="TreeGrafter"/>
</dbReference>
<evidence type="ECO:0000256" key="3">
    <source>
        <dbReference type="ARBA" id="ARBA00022737"/>
    </source>
</evidence>
<keyword evidence="3" id="KW-0677">Repeat</keyword>
<proteinExistence type="inferred from homology"/>
<dbReference type="InterPro" id="IPR021133">
    <property type="entry name" value="HEAT_type_2"/>
</dbReference>
<gene>
    <name evidence="8" type="ORF">SADUNF_Sadunf10G0059500</name>
</gene>
<dbReference type="GO" id="GO:0070772">
    <property type="term" value="C:PAS complex"/>
    <property type="evidence" value="ECO:0007669"/>
    <property type="project" value="InterPro"/>
</dbReference>
<comment type="similarity">
    <text evidence="2">Belongs to the VAC14 family.</text>
</comment>
<dbReference type="Pfam" id="PF12755">
    <property type="entry name" value="Vac14_Fab1_bd"/>
    <property type="match status" value="1"/>
</dbReference>
<keyword evidence="4" id="KW-0472">Membrane</keyword>
<evidence type="ECO:0000256" key="6">
    <source>
        <dbReference type="SAM" id="MobiDB-lite"/>
    </source>
</evidence>
<accession>A0A835JV72</accession>
<evidence type="ECO:0000256" key="5">
    <source>
        <dbReference type="PROSITE-ProRule" id="PRU00103"/>
    </source>
</evidence>
<evidence type="ECO:0000256" key="4">
    <source>
        <dbReference type="ARBA" id="ARBA00023136"/>
    </source>
</evidence>
<evidence type="ECO:0000259" key="7">
    <source>
        <dbReference type="Pfam" id="PF11916"/>
    </source>
</evidence>
<dbReference type="FunFam" id="1.25.10.10:FF:000169">
    <property type="entry name" value="protein VAC14 homolog isoform X1"/>
    <property type="match status" value="1"/>
</dbReference>
<comment type="caution">
    <text evidence="8">The sequence shown here is derived from an EMBL/GenBank/DDBJ whole genome shotgun (WGS) entry which is preliminary data.</text>
</comment>
<dbReference type="PANTHER" id="PTHR16023">
    <property type="entry name" value="TAX1 BINDING PROTEIN-RELATED"/>
    <property type="match status" value="1"/>
</dbReference>
<evidence type="ECO:0000256" key="2">
    <source>
        <dbReference type="ARBA" id="ARBA00010225"/>
    </source>
</evidence>
<feature type="repeat" description="HEAT" evidence="5">
    <location>
        <begin position="152"/>
        <end position="187"/>
    </location>
</feature>
<dbReference type="OrthoDB" id="5574975at2759"/>
<dbReference type="GO" id="GO:0006661">
    <property type="term" value="P:phosphatidylinositol biosynthetic process"/>
    <property type="evidence" value="ECO:0007669"/>
    <property type="project" value="InterPro"/>
</dbReference>
<feature type="region of interest" description="Disordered" evidence="6">
    <location>
        <begin position="736"/>
        <end position="787"/>
    </location>
</feature>
<dbReference type="PROSITE" id="PS50077">
    <property type="entry name" value="HEAT_REPEAT"/>
    <property type="match status" value="1"/>
</dbReference>
<dbReference type="InterPro" id="IPR011989">
    <property type="entry name" value="ARM-like"/>
</dbReference>